<dbReference type="InterPro" id="IPR020449">
    <property type="entry name" value="Tscrpt_reg_AraC-type_HTH"/>
</dbReference>
<dbReference type="InterPro" id="IPR018060">
    <property type="entry name" value="HTH_AraC"/>
</dbReference>
<dbReference type="Pfam" id="PF07883">
    <property type="entry name" value="Cupin_2"/>
    <property type="match status" value="1"/>
</dbReference>
<keyword evidence="6" id="KW-1185">Reference proteome</keyword>
<dbReference type="PRINTS" id="PR00032">
    <property type="entry name" value="HTHARAC"/>
</dbReference>
<dbReference type="PROSITE" id="PS00041">
    <property type="entry name" value="HTH_ARAC_FAMILY_1"/>
    <property type="match status" value="1"/>
</dbReference>
<dbReference type="Gene3D" id="1.10.10.60">
    <property type="entry name" value="Homeodomain-like"/>
    <property type="match status" value="2"/>
</dbReference>
<keyword evidence="3" id="KW-0804">Transcription</keyword>
<proteinExistence type="predicted"/>
<organism evidence="5 6">
    <name type="scientific">Clostridium folliculivorans</name>
    <dbReference type="NCBI Taxonomy" id="2886038"/>
    <lineage>
        <taxon>Bacteria</taxon>
        <taxon>Bacillati</taxon>
        <taxon>Bacillota</taxon>
        <taxon>Clostridia</taxon>
        <taxon>Eubacteriales</taxon>
        <taxon>Clostridiaceae</taxon>
        <taxon>Clostridium</taxon>
    </lineage>
</organism>
<evidence type="ECO:0000313" key="5">
    <source>
        <dbReference type="EMBL" id="GKU24223.1"/>
    </source>
</evidence>
<evidence type="ECO:0000259" key="4">
    <source>
        <dbReference type="PROSITE" id="PS01124"/>
    </source>
</evidence>
<accession>A0A9W5Y079</accession>
<dbReference type="RefSeq" id="WP_261851244.1">
    <property type="nucleotide sequence ID" value="NZ_BQXY01000001.1"/>
</dbReference>
<dbReference type="Pfam" id="PF12833">
    <property type="entry name" value="HTH_18"/>
    <property type="match status" value="1"/>
</dbReference>
<protein>
    <submittedName>
        <fullName evidence="5">AraC family transcriptional regulator</fullName>
    </submittedName>
</protein>
<keyword evidence="2" id="KW-0238">DNA-binding</keyword>
<comment type="caution">
    <text evidence="5">The sequence shown here is derived from an EMBL/GenBank/DDBJ whole genome shotgun (WGS) entry which is preliminary data.</text>
</comment>
<evidence type="ECO:0000256" key="2">
    <source>
        <dbReference type="ARBA" id="ARBA00023125"/>
    </source>
</evidence>
<sequence>MEYVELDEKLQALTESEHRHKETPFTSEIYKSMEQVNVNGKNAYVFNFDEAFQQGKFLINKHTRFSEVPMHIHTHIELNYIYSGQCTQIINDKEIILREGQVCIVDTGVPHAVSATTENDIIINFLMSKEYFSTSFLSRLSGKGIISEFLINALSNRKEHDNYIIFNSENNKKLPKHIRELLCEYFEKSLYSDEIIDCYMILIFTELMRVFQYETNQYQAASNRNATIIDILQYLEENYMTCTLASTASHFNFHPNYLSSLIKKSTNKSFKELIQAQKLTQASILLTNSDLPIYEIANNIGYENLNFFYKKFKSYFDVTPNEFREKHKAFNQ</sequence>
<dbReference type="SUPFAM" id="SSF51182">
    <property type="entry name" value="RmlC-like cupins"/>
    <property type="match status" value="1"/>
</dbReference>
<dbReference type="PANTHER" id="PTHR43280">
    <property type="entry name" value="ARAC-FAMILY TRANSCRIPTIONAL REGULATOR"/>
    <property type="match status" value="1"/>
</dbReference>
<reference evidence="5" key="1">
    <citation type="journal article" date="2023" name="Int. J. Syst. Evol. Microbiol.">
        <title>&lt;i&gt;Clostridium folliculivorans&lt;/i&gt; sp. nov., isolated from soil samples of an organic paddy in Japan.</title>
        <authorList>
            <person name="Tazawa J."/>
            <person name="Kobayashi H."/>
            <person name="Tanizawa Y."/>
            <person name="Uchino A."/>
            <person name="Tanaka F."/>
            <person name="Urashima Y."/>
            <person name="Miura S."/>
            <person name="Sakamoto M."/>
            <person name="Ohkuma M."/>
            <person name="Tohno M."/>
        </authorList>
    </citation>
    <scope>NUCLEOTIDE SEQUENCE</scope>
    <source>
        <strain evidence="5">D1-1</strain>
    </source>
</reference>
<dbReference type="InterPro" id="IPR011051">
    <property type="entry name" value="RmlC_Cupin_sf"/>
</dbReference>
<dbReference type="SMART" id="SM00342">
    <property type="entry name" value="HTH_ARAC"/>
    <property type="match status" value="1"/>
</dbReference>
<evidence type="ECO:0000256" key="3">
    <source>
        <dbReference type="ARBA" id="ARBA00023163"/>
    </source>
</evidence>
<dbReference type="AlphaFoldDB" id="A0A9W5Y079"/>
<dbReference type="EMBL" id="BQXY01000001">
    <property type="protein sequence ID" value="GKU24223.1"/>
    <property type="molecule type" value="Genomic_DNA"/>
</dbReference>
<dbReference type="InterPro" id="IPR014710">
    <property type="entry name" value="RmlC-like_jellyroll"/>
</dbReference>
<dbReference type="Gene3D" id="2.60.120.10">
    <property type="entry name" value="Jelly Rolls"/>
    <property type="match status" value="1"/>
</dbReference>
<dbReference type="SUPFAM" id="SSF46689">
    <property type="entry name" value="Homeodomain-like"/>
    <property type="match status" value="1"/>
</dbReference>
<dbReference type="GO" id="GO:0003700">
    <property type="term" value="F:DNA-binding transcription factor activity"/>
    <property type="evidence" value="ECO:0007669"/>
    <property type="project" value="InterPro"/>
</dbReference>
<dbReference type="InterPro" id="IPR018062">
    <property type="entry name" value="HTH_AraC-typ_CS"/>
</dbReference>
<gene>
    <name evidence="5" type="ORF">CFOLD11_10490</name>
</gene>
<feature type="domain" description="HTH araC/xylS-type" evidence="4">
    <location>
        <begin position="229"/>
        <end position="326"/>
    </location>
</feature>
<dbReference type="Proteomes" id="UP001057868">
    <property type="component" value="Unassembled WGS sequence"/>
</dbReference>
<keyword evidence="1" id="KW-0805">Transcription regulation</keyword>
<name>A0A9W5Y079_9CLOT</name>
<dbReference type="InterPro" id="IPR013096">
    <property type="entry name" value="Cupin_2"/>
</dbReference>
<evidence type="ECO:0000256" key="1">
    <source>
        <dbReference type="ARBA" id="ARBA00023015"/>
    </source>
</evidence>
<evidence type="ECO:0000313" key="6">
    <source>
        <dbReference type="Proteomes" id="UP001057868"/>
    </source>
</evidence>
<dbReference type="GO" id="GO:0043565">
    <property type="term" value="F:sequence-specific DNA binding"/>
    <property type="evidence" value="ECO:0007669"/>
    <property type="project" value="InterPro"/>
</dbReference>
<dbReference type="InterPro" id="IPR009057">
    <property type="entry name" value="Homeodomain-like_sf"/>
</dbReference>
<dbReference type="PROSITE" id="PS01124">
    <property type="entry name" value="HTH_ARAC_FAMILY_2"/>
    <property type="match status" value="1"/>
</dbReference>
<dbReference type="PANTHER" id="PTHR43280:SF28">
    <property type="entry name" value="HTH-TYPE TRANSCRIPTIONAL ACTIVATOR RHAS"/>
    <property type="match status" value="1"/>
</dbReference>